<sequence>MESTDAYFDRKLEELKLLNSCLAAPLSLDRPDSVDDVIRRKFQLTAALRAAHEMQEWNATETAWAGSARPFSGPFKFRYDYQRADLAVEGPSFYALDKRHVRQTIYTASGMAAIASLLLALSKSMKGGEVVALPGSYGETLELIDGYAQQLHLVIGSIESFSTDNVSCRVLLLDSCIASRDFGDVVNCGKLHFDLIIFDTTCFTGSSGRIEQVIRWSRRRGVPLILVRSHNKLDSLGAEYGRLGSITLIRSDFATQRIPSSCLEELMAETRNAIRLLGNAALPAHFPPFVGTSAYRRLTRRRMASILLNGRFSSRHFALRLRGVPSQLQPVHGLYVTLGSREPLDEAAARQAAAAMSEELSEVGFPIRHAGSFGFDFAATEWFHDLTTDRYSVRIAVPDLPSSLWIDLTRAIGDWWLASVSRS</sequence>
<dbReference type="AlphaFoldDB" id="A0A1L3FKN7"/>
<accession>A0A1L3FKN7</accession>
<evidence type="ECO:0000313" key="1">
    <source>
        <dbReference type="EMBL" id="APG13821.1"/>
    </source>
</evidence>
<gene>
    <name evidence="1" type="ORF">BKD09_36275</name>
</gene>
<evidence type="ECO:0000313" key="2">
    <source>
        <dbReference type="Proteomes" id="UP000181962"/>
    </source>
</evidence>
<dbReference type="OrthoDB" id="8200253at2"/>
<reference evidence="1 2" key="1">
    <citation type="submission" date="2016-11" db="EMBL/GenBank/DDBJ databases">
        <title>Complete Genome Sequence of Bradyrhizobium sp. strain J5, an isolated from soybean nodule in Hokkaido.</title>
        <authorList>
            <person name="Kanehara K."/>
        </authorList>
    </citation>
    <scope>NUCLEOTIDE SEQUENCE [LARGE SCALE GENOMIC DNA]</scope>
    <source>
        <strain evidence="1 2">J5</strain>
    </source>
</reference>
<dbReference type="Proteomes" id="UP000181962">
    <property type="component" value="Chromosome"/>
</dbReference>
<dbReference type="EMBL" id="CP017637">
    <property type="protein sequence ID" value="APG13821.1"/>
    <property type="molecule type" value="Genomic_DNA"/>
</dbReference>
<evidence type="ECO:0008006" key="3">
    <source>
        <dbReference type="Google" id="ProtNLM"/>
    </source>
</evidence>
<protein>
    <recommendedName>
        <fullName evidence="3">Aminotransferase class I/classII domain-containing protein</fullName>
    </recommendedName>
</protein>
<name>A0A1L3FKN7_BRAJP</name>
<dbReference type="Gene3D" id="3.40.640.10">
    <property type="entry name" value="Type I PLP-dependent aspartate aminotransferase-like (Major domain)"/>
    <property type="match status" value="1"/>
</dbReference>
<organism evidence="1 2">
    <name type="scientific">Bradyrhizobium japonicum</name>
    <dbReference type="NCBI Taxonomy" id="375"/>
    <lineage>
        <taxon>Bacteria</taxon>
        <taxon>Pseudomonadati</taxon>
        <taxon>Pseudomonadota</taxon>
        <taxon>Alphaproteobacteria</taxon>
        <taxon>Hyphomicrobiales</taxon>
        <taxon>Nitrobacteraceae</taxon>
        <taxon>Bradyrhizobium</taxon>
    </lineage>
</organism>
<proteinExistence type="predicted"/>
<dbReference type="InterPro" id="IPR015421">
    <property type="entry name" value="PyrdxlP-dep_Trfase_major"/>
</dbReference>